<dbReference type="AlphaFoldDB" id="A0A0R1W4N9"/>
<dbReference type="InterPro" id="IPR050624">
    <property type="entry name" value="HTH-type_Tx_Regulator"/>
</dbReference>
<protein>
    <submittedName>
        <fullName evidence="4">TetR family HTH transcriptional regulator</fullName>
    </submittedName>
</protein>
<name>A0A0R1W4N9_9LACO</name>
<proteinExistence type="predicted"/>
<dbReference type="PROSITE" id="PS50977">
    <property type="entry name" value="HTH_TETR_2"/>
    <property type="match status" value="1"/>
</dbReference>
<gene>
    <name evidence="4" type="ORF">FD16_GL002145</name>
</gene>
<organism evidence="4 5">
    <name type="scientific">Paucilactobacillus suebicus DSM 5007 = KCTC 3549</name>
    <dbReference type="NCBI Taxonomy" id="1423807"/>
    <lineage>
        <taxon>Bacteria</taxon>
        <taxon>Bacillati</taxon>
        <taxon>Bacillota</taxon>
        <taxon>Bacilli</taxon>
        <taxon>Lactobacillales</taxon>
        <taxon>Lactobacillaceae</taxon>
        <taxon>Paucilactobacillus</taxon>
    </lineage>
</organism>
<dbReference type="PANTHER" id="PTHR43479">
    <property type="entry name" value="ACREF/ENVCD OPERON REPRESSOR-RELATED"/>
    <property type="match status" value="1"/>
</dbReference>
<dbReference type="InterPro" id="IPR009057">
    <property type="entry name" value="Homeodomain-like_sf"/>
</dbReference>
<feature type="domain" description="HTH tetR-type" evidence="3">
    <location>
        <begin position="10"/>
        <end position="70"/>
    </location>
</feature>
<feature type="DNA-binding region" description="H-T-H motif" evidence="2">
    <location>
        <begin position="33"/>
        <end position="52"/>
    </location>
</feature>
<evidence type="ECO:0000313" key="5">
    <source>
        <dbReference type="Proteomes" id="UP000051820"/>
    </source>
</evidence>
<evidence type="ECO:0000259" key="3">
    <source>
        <dbReference type="PROSITE" id="PS50977"/>
    </source>
</evidence>
<dbReference type="Gene3D" id="1.10.357.10">
    <property type="entry name" value="Tetracycline Repressor, domain 2"/>
    <property type="match status" value="1"/>
</dbReference>
<dbReference type="GO" id="GO:0003677">
    <property type="term" value="F:DNA binding"/>
    <property type="evidence" value="ECO:0007669"/>
    <property type="project" value="UniProtKB-UniRule"/>
</dbReference>
<dbReference type="STRING" id="1423807.FD16_GL002145"/>
<keyword evidence="1 2" id="KW-0238">DNA-binding</keyword>
<keyword evidence="5" id="KW-1185">Reference proteome</keyword>
<dbReference type="EMBL" id="AZGF01000006">
    <property type="protein sequence ID" value="KRM12631.1"/>
    <property type="molecule type" value="Genomic_DNA"/>
</dbReference>
<accession>A0A0R1W4N9</accession>
<dbReference type="eggNOG" id="COG1309">
    <property type="taxonomic scope" value="Bacteria"/>
</dbReference>
<evidence type="ECO:0000313" key="4">
    <source>
        <dbReference type="EMBL" id="KRM12631.1"/>
    </source>
</evidence>
<dbReference type="Proteomes" id="UP000051820">
    <property type="component" value="Unassembled WGS sequence"/>
</dbReference>
<comment type="caution">
    <text evidence="4">The sequence shown here is derived from an EMBL/GenBank/DDBJ whole genome shotgun (WGS) entry which is preliminary data.</text>
</comment>
<sequence length="182" mass="20941">MGAIMDKRIVKTQRKLWTALFTILATKNIDDITVTELCSMADITRRTFYRTFSNVPAVFDSYSDYLNEQARQTLSAQYADVNELLSAFDRLVTENYTGLRLIFTDQRHLRLVDNFVDAFYQSLCQVVLNNQHNVHNRLVMKYVASGILGMMAEWFKSMPEVKYGELAKVVKPMVKSAMGMLT</sequence>
<dbReference type="PANTHER" id="PTHR43479:SF7">
    <property type="entry name" value="TETR-FAMILY TRANSCRIPTIONAL REGULATOR"/>
    <property type="match status" value="1"/>
</dbReference>
<evidence type="ECO:0000256" key="2">
    <source>
        <dbReference type="PROSITE-ProRule" id="PRU00335"/>
    </source>
</evidence>
<dbReference type="SUPFAM" id="SSF46689">
    <property type="entry name" value="Homeodomain-like"/>
    <property type="match status" value="1"/>
</dbReference>
<reference evidence="4 5" key="1">
    <citation type="journal article" date="2015" name="Genome Announc.">
        <title>Expanding the biotechnology potential of lactobacilli through comparative genomics of 213 strains and associated genera.</title>
        <authorList>
            <person name="Sun Z."/>
            <person name="Harris H.M."/>
            <person name="McCann A."/>
            <person name="Guo C."/>
            <person name="Argimon S."/>
            <person name="Zhang W."/>
            <person name="Yang X."/>
            <person name="Jeffery I.B."/>
            <person name="Cooney J.C."/>
            <person name="Kagawa T.F."/>
            <person name="Liu W."/>
            <person name="Song Y."/>
            <person name="Salvetti E."/>
            <person name="Wrobel A."/>
            <person name="Rasinkangas P."/>
            <person name="Parkhill J."/>
            <person name="Rea M.C."/>
            <person name="O'Sullivan O."/>
            <person name="Ritari J."/>
            <person name="Douillard F.P."/>
            <person name="Paul Ross R."/>
            <person name="Yang R."/>
            <person name="Briner A.E."/>
            <person name="Felis G.E."/>
            <person name="de Vos W.M."/>
            <person name="Barrangou R."/>
            <person name="Klaenhammer T.R."/>
            <person name="Caufield P.W."/>
            <person name="Cui Y."/>
            <person name="Zhang H."/>
            <person name="O'Toole P.W."/>
        </authorList>
    </citation>
    <scope>NUCLEOTIDE SEQUENCE [LARGE SCALE GENOMIC DNA]</scope>
    <source>
        <strain evidence="4 5">DSM 5007</strain>
    </source>
</reference>
<dbReference type="InterPro" id="IPR001647">
    <property type="entry name" value="HTH_TetR"/>
</dbReference>
<dbReference type="PATRIC" id="fig|1423807.3.peg.2202"/>
<evidence type="ECO:0000256" key="1">
    <source>
        <dbReference type="ARBA" id="ARBA00023125"/>
    </source>
</evidence>